<evidence type="ECO:0000313" key="1">
    <source>
        <dbReference type="EMBL" id="MEJ6401201.1"/>
    </source>
</evidence>
<dbReference type="RefSeq" id="WP_339961039.1">
    <property type="nucleotide sequence ID" value="NZ_JAWMWH010000003.1"/>
</dbReference>
<organism evidence="1 2">
    <name type="scientific">Nicoliella lavandulae</name>
    <dbReference type="NCBI Taxonomy" id="3082954"/>
    <lineage>
        <taxon>Bacteria</taxon>
        <taxon>Bacillati</taxon>
        <taxon>Bacillota</taxon>
        <taxon>Bacilli</taxon>
        <taxon>Lactobacillales</taxon>
        <taxon>Lactobacillaceae</taxon>
        <taxon>Nicoliella</taxon>
    </lineage>
</organism>
<gene>
    <name evidence="1" type="ORF">R4146_08630</name>
</gene>
<comment type="caution">
    <text evidence="1">The sequence shown here is derived from an EMBL/GenBank/DDBJ whole genome shotgun (WGS) entry which is preliminary data.</text>
</comment>
<reference evidence="1 2" key="1">
    <citation type="submission" date="2023-10" db="EMBL/GenBank/DDBJ databases">
        <title>Nicoliella lavandulae sp. nov. isolated from Lavandula angustifolia flowers.</title>
        <authorList>
            <person name="Alcantara C."/>
            <person name="Zuniga M."/>
            <person name="Landete J.M."/>
            <person name="Monedero V."/>
        </authorList>
    </citation>
    <scope>NUCLEOTIDE SEQUENCE [LARGE SCALE GENOMIC DNA]</scope>
    <source>
        <strain evidence="1 2">Es01</strain>
    </source>
</reference>
<sequence length="99" mass="11364">MMKLKDFKSHIVKMIESSVKFKRTKNNFLIISTNTGIINQNSHTLLTINMNKKNKFTIIDKLSNDISEYMAIVQLVVMFANTDPTDREDLSTANINLIN</sequence>
<name>A0ABU8SMT8_9LACO</name>
<dbReference type="Proteomes" id="UP001370590">
    <property type="component" value="Unassembled WGS sequence"/>
</dbReference>
<protein>
    <submittedName>
        <fullName evidence="1">Uncharacterized protein</fullName>
    </submittedName>
</protein>
<dbReference type="EMBL" id="JAWMWH010000003">
    <property type="protein sequence ID" value="MEJ6401201.1"/>
    <property type="molecule type" value="Genomic_DNA"/>
</dbReference>
<keyword evidence="2" id="KW-1185">Reference proteome</keyword>
<proteinExistence type="predicted"/>
<accession>A0ABU8SMT8</accession>
<evidence type="ECO:0000313" key="2">
    <source>
        <dbReference type="Proteomes" id="UP001370590"/>
    </source>
</evidence>